<name>A0A0G1RVP4_9BACT</name>
<accession>A0A0G1RVP4</accession>
<sequence>MPEPEPAPKQINYEDLHQSIQVIVNFGEEFRGKSDVPEFFSGSQDYIREAIGHYGWQSPDEMVEAVNSKMKEMNESPIELDDIKEFFPEETDGE</sequence>
<protein>
    <submittedName>
        <fullName evidence="1">Uncharacterized protein</fullName>
    </submittedName>
</protein>
<gene>
    <name evidence="1" type="ORF">UX85_C0004G0083</name>
</gene>
<comment type="caution">
    <text evidence="1">The sequence shown here is derived from an EMBL/GenBank/DDBJ whole genome shotgun (WGS) entry which is preliminary data.</text>
</comment>
<dbReference type="EMBL" id="LCNT01000004">
    <property type="protein sequence ID" value="KKU61161.1"/>
    <property type="molecule type" value="Genomic_DNA"/>
</dbReference>
<reference evidence="1 2" key="1">
    <citation type="journal article" date="2015" name="Nature">
        <title>rRNA introns, odd ribosomes, and small enigmatic genomes across a large radiation of phyla.</title>
        <authorList>
            <person name="Brown C.T."/>
            <person name="Hug L.A."/>
            <person name="Thomas B.C."/>
            <person name="Sharon I."/>
            <person name="Castelle C.J."/>
            <person name="Singh A."/>
            <person name="Wilkins M.J."/>
            <person name="Williams K.H."/>
            <person name="Banfield J.F."/>
        </authorList>
    </citation>
    <scope>NUCLEOTIDE SEQUENCE [LARGE SCALE GENOMIC DNA]</scope>
</reference>
<dbReference type="AlphaFoldDB" id="A0A0G1RVP4"/>
<evidence type="ECO:0000313" key="1">
    <source>
        <dbReference type="EMBL" id="KKU61161.1"/>
    </source>
</evidence>
<dbReference type="Proteomes" id="UP000033860">
    <property type="component" value="Unassembled WGS sequence"/>
</dbReference>
<organism evidence="1 2">
    <name type="scientific">Candidatus Beckwithbacteria bacterium GW2011_GWB1_47_15</name>
    <dbReference type="NCBI Taxonomy" id="1618371"/>
    <lineage>
        <taxon>Bacteria</taxon>
        <taxon>Candidatus Beckwithiibacteriota</taxon>
    </lineage>
</organism>
<proteinExistence type="predicted"/>
<evidence type="ECO:0000313" key="2">
    <source>
        <dbReference type="Proteomes" id="UP000033860"/>
    </source>
</evidence>